<dbReference type="GO" id="GO:0003964">
    <property type="term" value="F:RNA-directed DNA polymerase activity"/>
    <property type="evidence" value="ECO:0007669"/>
    <property type="project" value="UniProtKB-KW"/>
</dbReference>
<evidence type="ECO:0000256" key="1">
    <source>
        <dbReference type="SAM" id="MobiDB-lite"/>
    </source>
</evidence>
<feature type="non-terminal residue" evidence="3">
    <location>
        <position position="1"/>
    </location>
</feature>
<dbReference type="Pfam" id="PF17921">
    <property type="entry name" value="Integrase_H2C2"/>
    <property type="match status" value="1"/>
</dbReference>
<dbReference type="EMBL" id="BQNB010017726">
    <property type="protein sequence ID" value="GJT66564.1"/>
    <property type="molecule type" value="Genomic_DNA"/>
</dbReference>
<accession>A0ABQ5FTM3</accession>
<dbReference type="InterPro" id="IPR041588">
    <property type="entry name" value="Integrase_H2C2"/>
</dbReference>
<dbReference type="PANTHER" id="PTHR33116">
    <property type="entry name" value="REVERSE TRANSCRIPTASE ZINC-BINDING DOMAIN-CONTAINING PROTEIN-RELATED-RELATED"/>
    <property type="match status" value="1"/>
</dbReference>
<dbReference type="PANTHER" id="PTHR33116:SF79">
    <property type="entry name" value="REVERSE TRANSCRIPTASE DOMAIN, ZINC FINGER, CCHC-TYPE-RELATED"/>
    <property type="match status" value="1"/>
</dbReference>
<dbReference type="SUPFAM" id="SSF53098">
    <property type="entry name" value="Ribonuclease H-like"/>
    <property type="match status" value="1"/>
</dbReference>
<keyword evidence="3" id="KW-0695">RNA-directed DNA polymerase</keyword>
<dbReference type="Gene3D" id="3.30.420.10">
    <property type="entry name" value="Ribonuclease H-like superfamily/Ribonuclease H"/>
    <property type="match status" value="1"/>
</dbReference>
<comment type="caution">
    <text evidence="3">The sequence shown here is derived from an EMBL/GenBank/DDBJ whole genome shotgun (WGS) entry which is preliminary data.</text>
</comment>
<feature type="domain" description="Integrase zinc-binding" evidence="2">
    <location>
        <begin position="8"/>
        <end position="63"/>
    </location>
</feature>
<reference evidence="3" key="2">
    <citation type="submission" date="2022-01" db="EMBL/GenBank/DDBJ databases">
        <authorList>
            <person name="Yamashiro T."/>
            <person name="Shiraishi A."/>
            <person name="Satake H."/>
            <person name="Nakayama K."/>
        </authorList>
    </citation>
    <scope>NUCLEOTIDE SEQUENCE</scope>
</reference>
<gene>
    <name evidence="3" type="ORF">Tco_1018044</name>
</gene>
<reference evidence="3" key="1">
    <citation type="journal article" date="2022" name="Int. J. Mol. Sci.">
        <title>Draft Genome of Tanacetum Coccineum: Genomic Comparison of Closely Related Tanacetum-Family Plants.</title>
        <authorList>
            <person name="Yamashiro T."/>
            <person name="Shiraishi A."/>
            <person name="Nakayama K."/>
            <person name="Satake H."/>
        </authorList>
    </citation>
    <scope>NUCLEOTIDE SEQUENCE</scope>
</reference>
<keyword evidence="3" id="KW-0548">Nucleotidyltransferase</keyword>
<dbReference type="InterPro" id="IPR012337">
    <property type="entry name" value="RNaseH-like_sf"/>
</dbReference>
<name>A0ABQ5FTM3_9ASTR</name>
<evidence type="ECO:0000313" key="3">
    <source>
        <dbReference type="EMBL" id="GJT66564.1"/>
    </source>
</evidence>
<sequence length="378" mass="43334">SWLPCYGDLRTVIMHESHKLTYSIHPSFDKMYQDMKKLYWWPNMKADIATYVSKCLMYAKVKAEHQRPSGLLIDEQSERSIQTLEDMLRACAIDFRKGWVNHLPLVEFSYNNIYHASIKATPFEALYGRKCRSPVCWADVGEEHVKKGTVELYFVGTEYQLADLFTKALPKERFEYLVHRIVFVGKWDISNIKVIVNVLKCFFMASGLKINLHKSKLMGIGVSKEDIDSAAKMVECSTFPPPFHYLGVKVGASMSRLNSWKEIIEIFLSRLSKWKLKTLSIGGRLTLLKSVLTAIPIYFMSLFKVPAGILKDLESICQNFFKGDEKMERNVTPPNRDPSDLVSEGVTSSNISSTKHKERPLREIRLHIDQATTSMLST</sequence>
<proteinExistence type="predicted"/>
<dbReference type="Proteomes" id="UP001151760">
    <property type="component" value="Unassembled WGS sequence"/>
</dbReference>
<keyword evidence="3" id="KW-0808">Transferase</keyword>
<keyword evidence="4" id="KW-1185">Reference proteome</keyword>
<evidence type="ECO:0000259" key="2">
    <source>
        <dbReference type="Pfam" id="PF17921"/>
    </source>
</evidence>
<evidence type="ECO:0000313" key="4">
    <source>
        <dbReference type="Proteomes" id="UP001151760"/>
    </source>
</evidence>
<organism evidence="3 4">
    <name type="scientific">Tanacetum coccineum</name>
    <dbReference type="NCBI Taxonomy" id="301880"/>
    <lineage>
        <taxon>Eukaryota</taxon>
        <taxon>Viridiplantae</taxon>
        <taxon>Streptophyta</taxon>
        <taxon>Embryophyta</taxon>
        <taxon>Tracheophyta</taxon>
        <taxon>Spermatophyta</taxon>
        <taxon>Magnoliopsida</taxon>
        <taxon>eudicotyledons</taxon>
        <taxon>Gunneridae</taxon>
        <taxon>Pentapetalae</taxon>
        <taxon>asterids</taxon>
        <taxon>campanulids</taxon>
        <taxon>Asterales</taxon>
        <taxon>Asteraceae</taxon>
        <taxon>Asteroideae</taxon>
        <taxon>Anthemideae</taxon>
        <taxon>Anthemidinae</taxon>
        <taxon>Tanacetum</taxon>
    </lineage>
</organism>
<dbReference type="InterPro" id="IPR036397">
    <property type="entry name" value="RNaseH_sf"/>
</dbReference>
<dbReference type="Gene3D" id="1.10.340.70">
    <property type="match status" value="1"/>
</dbReference>
<protein>
    <submittedName>
        <fullName evidence="3">Reverse transcriptase domain-containing protein</fullName>
    </submittedName>
</protein>
<feature type="region of interest" description="Disordered" evidence="1">
    <location>
        <begin position="327"/>
        <end position="355"/>
    </location>
</feature>